<evidence type="ECO:0000256" key="1">
    <source>
        <dbReference type="ARBA" id="ARBA00022845"/>
    </source>
</evidence>
<dbReference type="Gene3D" id="3.30.160.100">
    <property type="entry name" value="Ribosome hibernation promotion factor-like"/>
    <property type="match status" value="1"/>
</dbReference>
<evidence type="ECO:0000313" key="2">
    <source>
        <dbReference type="EMBL" id="KXZ50782.1"/>
    </source>
</evidence>
<proteinExistence type="predicted"/>
<evidence type="ECO:0000313" key="3">
    <source>
        <dbReference type="Proteomes" id="UP000075714"/>
    </source>
</evidence>
<dbReference type="OrthoDB" id="10253151at2759"/>
<dbReference type="GO" id="GO:0043024">
    <property type="term" value="F:ribosomal small subunit binding"/>
    <property type="evidence" value="ECO:0007669"/>
    <property type="project" value="TreeGrafter"/>
</dbReference>
<dbReference type="EMBL" id="LSYV01000016">
    <property type="protein sequence ID" value="KXZ50782.1"/>
    <property type="molecule type" value="Genomic_DNA"/>
</dbReference>
<dbReference type="PANTHER" id="PTHR33231">
    <property type="entry name" value="30S RIBOSOMAL PROTEIN"/>
    <property type="match status" value="1"/>
</dbReference>
<accession>A0A150GLY9</accession>
<dbReference type="InterPro" id="IPR036567">
    <property type="entry name" value="RHF-like"/>
</dbReference>
<dbReference type="SUPFAM" id="SSF69754">
    <property type="entry name" value="Ribosome binding protein Y (YfiA homologue)"/>
    <property type="match status" value="1"/>
</dbReference>
<comment type="caution">
    <text evidence="2">The sequence shown here is derived from an EMBL/GenBank/DDBJ whole genome shotgun (WGS) entry which is preliminary data.</text>
</comment>
<sequence>MALSLTQRSAQVASPKHAAVARSFVPVRPIVVPASTCHPSTSSSAKASNTVRIIIQGRKLPVTDAIKQYVEEKVGRTVHNFAHTLKEVDVTLSARGGDTGTHGKK</sequence>
<organism evidence="2 3">
    <name type="scientific">Gonium pectorale</name>
    <name type="common">Green alga</name>
    <dbReference type="NCBI Taxonomy" id="33097"/>
    <lineage>
        <taxon>Eukaryota</taxon>
        <taxon>Viridiplantae</taxon>
        <taxon>Chlorophyta</taxon>
        <taxon>core chlorophytes</taxon>
        <taxon>Chlorophyceae</taxon>
        <taxon>CS clade</taxon>
        <taxon>Chlamydomonadales</taxon>
        <taxon>Volvocaceae</taxon>
        <taxon>Gonium</taxon>
    </lineage>
</organism>
<dbReference type="GO" id="GO:0022627">
    <property type="term" value="C:cytosolic small ribosomal subunit"/>
    <property type="evidence" value="ECO:0007669"/>
    <property type="project" value="TreeGrafter"/>
</dbReference>
<dbReference type="PANTHER" id="PTHR33231:SF1">
    <property type="entry name" value="30S RIBOSOMAL PROTEIN"/>
    <property type="match status" value="1"/>
</dbReference>
<keyword evidence="3" id="KW-1185">Reference proteome</keyword>
<reference evidence="3" key="1">
    <citation type="journal article" date="2016" name="Nat. Commun.">
        <title>The Gonium pectorale genome demonstrates co-option of cell cycle regulation during the evolution of multicellularity.</title>
        <authorList>
            <person name="Hanschen E.R."/>
            <person name="Marriage T.N."/>
            <person name="Ferris P.J."/>
            <person name="Hamaji T."/>
            <person name="Toyoda A."/>
            <person name="Fujiyama A."/>
            <person name="Neme R."/>
            <person name="Noguchi H."/>
            <person name="Minakuchi Y."/>
            <person name="Suzuki M."/>
            <person name="Kawai-Toyooka H."/>
            <person name="Smith D.R."/>
            <person name="Sparks H."/>
            <person name="Anderson J."/>
            <person name="Bakaric R."/>
            <person name="Luria V."/>
            <person name="Karger A."/>
            <person name="Kirschner M.W."/>
            <person name="Durand P.M."/>
            <person name="Michod R.E."/>
            <person name="Nozaki H."/>
            <person name="Olson B.J."/>
        </authorList>
    </citation>
    <scope>NUCLEOTIDE SEQUENCE [LARGE SCALE GENOMIC DNA]</scope>
    <source>
        <strain evidence="3">NIES-2863</strain>
    </source>
</reference>
<dbReference type="STRING" id="33097.A0A150GLY9"/>
<dbReference type="InterPro" id="IPR003489">
    <property type="entry name" value="RHF/RaiA"/>
</dbReference>
<dbReference type="Proteomes" id="UP000075714">
    <property type="component" value="Unassembled WGS sequence"/>
</dbReference>
<dbReference type="GO" id="GO:0045900">
    <property type="term" value="P:negative regulation of translational elongation"/>
    <property type="evidence" value="ECO:0007669"/>
    <property type="project" value="TreeGrafter"/>
</dbReference>
<dbReference type="InterPro" id="IPR050574">
    <property type="entry name" value="HPF/YfiA_ribosome-assoc"/>
</dbReference>
<protein>
    <submittedName>
        <fullName evidence="2">Uncharacterized protein</fullName>
    </submittedName>
</protein>
<dbReference type="Pfam" id="PF02482">
    <property type="entry name" value="Ribosomal_S30AE"/>
    <property type="match status" value="1"/>
</dbReference>
<dbReference type="AlphaFoldDB" id="A0A150GLY9"/>
<name>A0A150GLY9_GONPE</name>
<gene>
    <name evidence="2" type="ORF">GPECTOR_15g467</name>
</gene>
<keyword evidence="1" id="KW-0810">Translation regulation</keyword>